<dbReference type="InterPro" id="IPR008969">
    <property type="entry name" value="CarboxyPept-like_regulatory"/>
</dbReference>
<dbReference type="SUPFAM" id="SSF49464">
    <property type="entry name" value="Carboxypeptidase regulatory domain-like"/>
    <property type="match status" value="1"/>
</dbReference>
<keyword evidence="2" id="KW-1185">Reference proteome</keyword>
<evidence type="ECO:0000313" key="2">
    <source>
        <dbReference type="Proteomes" id="UP000193804"/>
    </source>
</evidence>
<sequence>MKKLFTVYLIFYSFFHINAQGVRGVVYGDEGEILPFATIYVEQTGSGTATNQEAYYELQLKKGTYTLQYKFVGYETVTKEVTVENGNIQLDVQLPRQSLLLNEVTTTAKATDPANWMMRKAIAKSSYHRQQIDAYSATVYVKGKGRVTDIPFYLRSVLKKEGIDTETMIITESVSEVSYRRPNQFSEKVISIYASKETDFNANPMRFIAGSFYQDEIASVISPLSSKAFRYYKFKHLGAFMDGKNLINKIKVIPKVPAPNVFEGEIQLVEEDWALFRVDLNAQIELGIDVRIRQVYQSINNLAWMPITHQFDVEGKLMGVGFEGKYLASMSKYKIELNPALPRNIKILDKDDAEQGKMTEEIIQEANDLVNTQKQEKVAVKSEDLSDIMKDYKKAQQDSLAKQDIIGIYDYEVDSSAFNQDSVFWAQIRPIPLSTDETRGYAKLDSINVVQEIKASKDSTKNVKKRTFQLTDIIVGGDYKLDSAKKLYFKIYNPFLNIQYNTVEGLNLDYSIGLKRYIPIKYDTTIDRATEDRSYHNWRSYALIKPTVRYSVARNRISGKVLAKYQFKTGNVEFRVGRYIQQFNDAPAVGPLLNTSFTTIWEQNFMKIYEKDFMKLTFERKFSARIGMSADLEYEERKRLNNNADFRIIDWEREFTPNYPVNINPIDDFDGQTALTANVKFYYRPFIKYVIRNGIKRPVTQRSTRFTLEYYKGFKNLAGSNVDFDRLVVGYKDEFDFGAKGRTYFNTKIGAFLNSNELGFMDYAHFPGNRAFITQNDPVESFRLLDYYRFSTDQFYAQNFIFHRFRKLLITQIPATRFMGLKEGAFLNYLYTPDSNNYAEIGYSLDGILKFFRIEVATQYENMQYKGWGVRVGIATTLGGNISVNVQDDE</sequence>
<dbReference type="Pfam" id="PF18939">
    <property type="entry name" value="DUF5686"/>
    <property type="match status" value="1"/>
</dbReference>
<dbReference type="STRING" id="1028.SAMN05661096_03676"/>
<gene>
    <name evidence="1" type="ORF">SAMN05661096_03676</name>
</gene>
<dbReference type="OrthoDB" id="983143at2"/>
<dbReference type="InterPro" id="IPR043741">
    <property type="entry name" value="DUF5686"/>
</dbReference>
<dbReference type="EMBL" id="FXAW01000009">
    <property type="protein sequence ID" value="SMG50429.1"/>
    <property type="molecule type" value="Genomic_DNA"/>
</dbReference>
<dbReference type="AlphaFoldDB" id="A0A1X7LB92"/>
<protein>
    <submittedName>
        <fullName evidence="1">CarboxypepD_reg-like domain-containing protein</fullName>
    </submittedName>
</protein>
<proteinExistence type="predicted"/>
<evidence type="ECO:0000313" key="1">
    <source>
        <dbReference type="EMBL" id="SMG50429.1"/>
    </source>
</evidence>
<accession>A0A1X7LB92</accession>
<reference evidence="2" key="1">
    <citation type="submission" date="2017-04" db="EMBL/GenBank/DDBJ databases">
        <authorList>
            <person name="Varghese N."/>
            <person name="Submissions S."/>
        </authorList>
    </citation>
    <scope>NUCLEOTIDE SEQUENCE [LARGE SCALE GENOMIC DNA]</scope>
    <source>
        <strain evidence="2">DSM 4125</strain>
    </source>
</reference>
<dbReference type="Proteomes" id="UP000193804">
    <property type="component" value="Unassembled WGS sequence"/>
</dbReference>
<name>A0A1X7LB92_9BACT</name>
<dbReference type="Gene3D" id="2.60.40.1120">
    <property type="entry name" value="Carboxypeptidase-like, regulatory domain"/>
    <property type="match status" value="1"/>
</dbReference>
<organism evidence="1 2">
    <name type="scientific">Marivirga sericea</name>
    <dbReference type="NCBI Taxonomy" id="1028"/>
    <lineage>
        <taxon>Bacteria</taxon>
        <taxon>Pseudomonadati</taxon>
        <taxon>Bacteroidota</taxon>
        <taxon>Cytophagia</taxon>
        <taxon>Cytophagales</taxon>
        <taxon>Marivirgaceae</taxon>
        <taxon>Marivirga</taxon>
    </lineage>
</organism>
<dbReference type="Pfam" id="PF13715">
    <property type="entry name" value="CarbopepD_reg_2"/>
    <property type="match status" value="1"/>
</dbReference>
<dbReference type="RefSeq" id="WP_085518805.1">
    <property type="nucleotide sequence ID" value="NZ_FXAW01000009.1"/>
</dbReference>